<evidence type="ECO:0000256" key="2">
    <source>
        <dbReference type="ARBA" id="ARBA00006683"/>
    </source>
</evidence>
<evidence type="ECO:0000313" key="12">
    <source>
        <dbReference type="Proteomes" id="UP000284779"/>
    </source>
</evidence>
<organism evidence="9 12">
    <name type="scientific">Eubacterium ventriosum</name>
    <dbReference type="NCBI Taxonomy" id="39496"/>
    <lineage>
        <taxon>Bacteria</taxon>
        <taxon>Bacillati</taxon>
        <taxon>Bacillota</taxon>
        <taxon>Clostridia</taxon>
        <taxon>Eubacteriales</taxon>
        <taxon>Eubacteriaceae</taxon>
        <taxon>Eubacterium</taxon>
    </lineage>
</organism>
<evidence type="ECO:0000256" key="4">
    <source>
        <dbReference type="ARBA" id="ARBA00022692"/>
    </source>
</evidence>
<comment type="caution">
    <text evidence="9">The sequence shown here is derived from an EMBL/GenBank/DDBJ whole genome shotgun (WGS) entry which is preliminary data.</text>
</comment>
<dbReference type="GeneID" id="66467956"/>
<feature type="domain" description="Polysaccharide chain length determinant N-terminal" evidence="8">
    <location>
        <begin position="18"/>
        <end position="101"/>
    </location>
</feature>
<dbReference type="GO" id="GO:0004713">
    <property type="term" value="F:protein tyrosine kinase activity"/>
    <property type="evidence" value="ECO:0007669"/>
    <property type="project" value="TreeGrafter"/>
</dbReference>
<name>A0A413R7Y1_9FIRM</name>
<dbReference type="Proteomes" id="UP000283314">
    <property type="component" value="Unassembled WGS sequence"/>
</dbReference>
<dbReference type="RefSeq" id="WP_117900132.1">
    <property type="nucleotide sequence ID" value="NZ_CABJDQ010000011.1"/>
</dbReference>
<evidence type="ECO:0000313" key="11">
    <source>
        <dbReference type="Proteomes" id="UP000283314"/>
    </source>
</evidence>
<proteinExistence type="inferred from homology"/>
<comment type="subcellular location">
    <subcellularLocation>
        <location evidence="1">Cell membrane</location>
        <topology evidence="1">Multi-pass membrane protein</topology>
    </subcellularLocation>
</comment>
<dbReference type="InterPro" id="IPR003856">
    <property type="entry name" value="LPS_length_determ_N"/>
</dbReference>
<keyword evidence="6 7" id="KW-0472">Membrane</keyword>
<protein>
    <submittedName>
        <fullName evidence="9">Capsular polysaccharide biosynthesis protein</fullName>
    </submittedName>
</protein>
<dbReference type="Proteomes" id="UP000284779">
    <property type="component" value="Unassembled WGS sequence"/>
</dbReference>
<dbReference type="GO" id="GO:0005886">
    <property type="term" value="C:plasma membrane"/>
    <property type="evidence" value="ECO:0007669"/>
    <property type="project" value="UniProtKB-SubCell"/>
</dbReference>
<sequence length="257" mass="28530">MKQQVEKIKINEKEDEVEINLLDLFNYYRKKILFIIAGFLIGAIIAGVWTKVGITPKYTATAKVYMVSASKNSVVDLADLSIGTSLSEDYAELLHVRPIIEAINEENDLGYTYEQLNGMIDISTVEDTRILKISATSIKPEEAKTIANALAEKAVTEIPKLMGTSSPNIAERAITPKGKSSPSLKKNVMMGAFGGMVVVLAIFTFLFITDDTIKTEEDVEKYLGIIPLTVIPDGNVKYGAYSKYNYYKGKKYYTPKK</sequence>
<evidence type="ECO:0000256" key="5">
    <source>
        <dbReference type="ARBA" id="ARBA00022989"/>
    </source>
</evidence>
<evidence type="ECO:0000313" key="10">
    <source>
        <dbReference type="EMBL" id="RHL42966.1"/>
    </source>
</evidence>
<dbReference type="PANTHER" id="PTHR32309">
    <property type="entry name" value="TYROSINE-PROTEIN KINASE"/>
    <property type="match status" value="1"/>
</dbReference>
<keyword evidence="12" id="KW-1185">Reference proteome</keyword>
<evidence type="ECO:0000256" key="7">
    <source>
        <dbReference type="SAM" id="Phobius"/>
    </source>
</evidence>
<dbReference type="EMBL" id="QSFD01000006">
    <property type="protein sequence ID" value="RHA18251.1"/>
    <property type="molecule type" value="Genomic_DNA"/>
</dbReference>
<dbReference type="AlphaFoldDB" id="A0A413R7Y1"/>
<dbReference type="InterPro" id="IPR050445">
    <property type="entry name" value="Bact_polysacc_biosynth/exp"/>
</dbReference>
<keyword evidence="3" id="KW-1003">Cell membrane</keyword>
<keyword evidence="4 7" id="KW-0812">Transmembrane</keyword>
<feature type="transmembrane region" description="Helical" evidence="7">
    <location>
        <begin position="32"/>
        <end position="49"/>
    </location>
</feature>
<dbReference type="PANTHER" id="PTHR32309:SF13">
    <property type="entry name" value="FERRIC ENTEROBACTIN TRANSPORT PROTEIN FEPE"/>
    <property type="match status" value="1"/>
</dbReference>
<reference evidence="11 12" key="1">
    <citation type="submission" date="2018-08" db="EMBL/GenBank/DDBJ databases">
        <title>A genome reference for cultivated species of the human gut microbiota.</title>
        <authorList>
            <person name="Zou Y."/>
            <person name="Xue W."/>
            <person name="Luo G."/>
        </authorList>
    </citation>
    <scope>NUCLEOTIDE SEQUENCE [LARGE SCALE GENOMIC DNA]</scope>
    <source>
        <strain evidence="10 11">AF37-4</strain>
        <strain evidence="9 12">AM44-11BH</strain>
    </source>
</reference>
<dbReference type="Pfam" id="PF02706">
    <property type="entry name" value="Wzz"/>
    <property type="match status" value="1"/>
</dbReference>
<evidence type="ECO:0000313" key="9">
    <source>
        <dbReference type="EMBL" id="RHA18251.1"/>
    </source>
</evidence>
<evidence type="ECO:0000256" key="3">
    <source>
        <dbReference type="ARBA" id="ARBA00022475"/>
    </source>
</evidence>
<comment type="similarity">
    <text evidence="2">Belongs to the CpsC/CapA family.</text>
</comment>
<evidence type="ECO:0000256" key="1">
    <source>
        <dbReference type="ARBA" id="ARBA00004651"/>
    </source>
</evidence>
<keyword evidence="5 7" id="KW-1133">Transmembrane helix</keyword>
<evidence type="ECO:0000256" key="6">
    <source>
        <dbReference type="ARBA" id="ARBA00023136"/>
    </source>
</evidence>
<evidence type="ECO:0000259" key="8">
    <source>
        <dbReference type="Pfam" id="PF02706"/>
    </source>
</evidence>
<dbReference type="EMBL" id="QROT01000011">
    <property type="protein sequence ID" value="RHL42966.1"/>
    <property type="molecule type" value="Genomic_DNA"/>
</dbReference>
<accession>A0A413R7Y1</accession>
<feature type="transmembrane region" description="Helical" evidence="7">
    <location>
        <begin position="188"/>
        <end position="208"/>
    </location>
</feature>
<gene>
    <name evidence="10" type="ORF">DW018_11960</name>
    <name evidence="9" type="ORF">DW944_06875</name>
</gene>